<comment type="caution">
    <text evidence="6">The sequence shown here is derived from an EMBL/GenBank/DDBJ whole genome shotgun (WGS) entry which is preliminary data.</text>
</comment>
<reference evidence="7" key="1">
    <citation type="journal article" date="2017" name="Int. J. Syst. Evol. Microbiol.">
        <title>Notoacmeibacter marinus gen. nov., sp. nov., isolated from the gut of a limpet and proposal of Notoacmeibacteraceae fam. nov. in the order Rhizobiales of the class Alphaproteobacteria.</title>
        <authorList>
            <person name="Huang Z."/>
            <person name="Guo F."/>
            <person name="Lai Q."/>
        </authorList>
    </citation>
    <scope>NUCLEOTIDE SEQUENCE [LARGE SCALE GENOMIC DNA]</scope>
    <source>
        <strain evidence="7">XMTR2A4</strain>
    </source>
</reference>
<dbReference type="RefSeq" id="WP_094077457.1">
    <property type="nucleotide sequence ID" value="NZ_NBYO01000002.1"/>
</dbReference>
<proteinExistence type="predicted"/>
<dbReference type="PROSITE" id="PS50043">
    <property type="entry name" value="HTH_LUXR_2"/>
    <property type="match status" value="1"/>
</dbReference>
<dbReference type="SMART" id="SM00448">
    <property type="entry name" value="REC"/>
    <property type="match status" value="1"/>
</dbReference>
<dbReference type="InterPro" id="IPR051015">
    <property type="entry name" value="EvgA-like"/>
</dbReference>
<dbReference type="Pfam" id="PF00072">
    <property type="entry name" value="Response_reg"/>
    <property type="match status" value="1"/>
</dbReference>
<dbReference type="InterPro" id="IPR000792">
    <property type="entry name" value="Tscrpt_reg_LuxR_C"/>
</dbReference>
<dbReference type="SMART" id="SM00421">
    <property type="entry name" value="HTH_LUXR"/>
    <property type="match status" value="1"/>
</dbReference>
<feature type="domain" description="HTH luxR-type" evidence="4">
    <location>
        <begin position="137"/>
        <end position="202"/>
    </location>
</feature>
<dbReference type="CDD" id="cd17535">
    <property type="entry name" value="REC_NarL-like"/>
    <property type="match status" value="1"/>
</dbReference>
<dbReference type="InterPro" id="IPR016032">
    <property type="entry name" value="Sig_transdc_resp-reg_C-effctor"/>
</dbReference>
<dbReference type="GO" id="GO:0003677">
    <property type="term" value="F:DNA binding"/>
    <property type="evidence" value="ECO:0007669"/>
    <property type="project" value="UniProtKB-KW"/>
</dbReference>
<dbReference type="InterPro" id="IPR058245">
    <property type="entry name" value="NreC/VraR/RcsB-like_REC"/>
</dbReference>
<dbReference type="SUPFAM" id="SSF46894">
    <property type="entry name" value="C-terminal effector domain of the bipartite response regulators"/>
    <property type="match status" value="1"/>
</dbReference>
<feature type="modified residue" description="4-aspartylphosphate" evidence="3">
    <location>
        <position position="53"/>
    </location>
</feature>
<dbReference type="GO" id="GO:0006355">
    <property type="term" value="P:regulation of DNA-templated transcription"/>
    <property type="evidence" value="ECO:0007669"/>
    <property type="project" value="InterPro"/>
</dbReference>
<dbReference type="PANTHER" id="PTHR45566">
    <property type="entry name" value="HTH-TYPE TRANSCRIPTIONAL REGULATOR YHJB-RELATED"/>
    <property type="match status" value="1"/>
</dbReference>
<dbReference type="InterPro" id="IPR001789">
    <property type="entry name" value="Sig_transdc_resp-reg_receiver"/>
</dbReference>
<dbReference type="PANTHER" id="PTHR45566:SF1">
    <property type="entry name" value="HTH-TYPE TRANSCRIPTIONAL REGULATOR YHJB-RELATED"/>
    <property type="match status" value="1"/>
</dbReference>
<evidence type="ECO:0000256" key="2">
    <source>
        <dbReference type="ARBA" id="ARBA00023125"/>
    </source>
</evidence>
<evidence type="ECO:0000259" key="4">
    <source>
        <dbReference type="PROSITE" id="PS50043"/>
    </source>
</evidence>
<dbReference type="SUPFAM" id="SSF52172">
    <property type="entry name" value="CheY-like"/>
    <property type="match status" value="1"/>
</dbReference>
<evidence type="ECO:0000256" key="3">
    <source>
        <dbReference type="PROSITE-ProRule" id="PRU00169"/>
    </source>
</evidence>
<organism evidence="6 7">
    <name type="scientific">Notoacmeibacter marinus</name>
    <dbReference type="NCBI Taxonomy" id="1876515"/>
    <lineage>
        <taxon>Bacteria</taxon>
        <taxon>Pseudomonadati</taxon>
        <taxon>Pseudomonadota</taxon>
        <taxon>Alphaproteobacteria</taxon>
        <taxon>Hyphomicrobiales</taxon>
        <taxon>Notoacmeibacteraceae</taxon>
        <taxon>Notoacmeibacter</taxon>
    </lineage>
</organism>
<keyword evidence="7" id="KW-1185">Reference proteome</keyword>
<evidence type="ECO:0000256" key="1">
    <source>
        <dbReference type="ARBA" id="ARBA00022553"/>
    </source>
</evidence>
<dbReference type="InterPro" id="IPR011006">
    <property type="entry name" value="CheY-like_superfamily"/>
</dbReference>
<dbReference type="AlphaFoldDB" id="A0A231UXL6"/>
<dbReference type="CDD" id="cd06170">
    <property type="entry name" value="LuxR_C_like"/>
    <property type="match status" value="1"/>
</dbReference>
<sequence>MKLLLADDHELVRDTICAFLQNEKDMSVSVAANFPEAADQMSSAGPFDLVLLDYTMPGMDGLDGLKRAMALNFKSPVAIISGTIDRATAEEALAIGAAGFLPKTIAAKSMIHAIRFMAAGEQYAPIQFLTEAEEQTAHPLAQKLTERELQVLHGLVKGQSNKEIARDLSLQEVTIKLHVKTLCRKLEAKNRTQAAIIAKEEGLF</sequence>
<evidence type="ECO:0000313" key="7">
    <source>
        <dbReference type="Proteomes" id="UP000215405"/>
    </source>
</evidence>
<protein>
    <submittedName>
        <fullName evidence="6">DNA-binding response regulator</fullName>
    </submittedName>
</protein>
<keyword evidence="1 3" id="KW-0597">Phosphoprotein</keyword>
<dbReference type="GO" id="GO:0000160">
    <property type="term" value="P:phosphorelay signal transduction system"/>
    <property type="evidence" value="ECO:0007669"/>
    <property type="project" value="InterPro"/>
</dbReference>
<dbReference type="PRINTS" id="PR00038">
    <property type="entry name" value="HTHLUXR"/>
</dbReference>
<dbReference type="Gene3D" id="3.40.50.2300">
    <property type="match status" value="1"/>
</dbReference>
<dbReference type="Proteomes" id="UP000215405">
    <property type="component" value="Unassembled WGS sequence"/>
</dbReference>
<dbReference type="PROSITE" id="PS50110">
    <property type="entry name" value="RESPONSE_REGULATORY"/>
    <property type="match status" value="1"/>
</dbReference>
<evidence type="ECO:0000259" key="5">
    <source>
        <dbReference type="PROSITE" id="PS50110"/>
    </source>
</evidence>
<gene>
    <name evidence="6" type="ORF">B7H23_11060</name>
</gene>
<keyword evidence="2 6" id="KW-0238">DNA-binding</keyword>
<name>A0A231UXL6_9HYPH</name>
<evidence type="ECO:0000313" key="6">
    <source>
        <dbReference type="EMBL" id="OXT00632.1"/>
    </source>
</evidence>
<feature type="domain" description="Response regulatory" evidence="5">
    <location>
        <begin position="2"/>
        <end position="118"/>
    </location>
</feature>
<dbReference type="Pfam" id="PF00196">
    <property type="entry name" value="GerE"/>
    <property type="match status" value="1"/>
</dbReference>
<accession>A0A231UXL6</accession>
<dbReference type="EMBL" id="NBYO01000002">
    <property type="protein sequence ID" value="OXT00632.1"/>
    <property type="molecule type" value="Genomic_DNA"/>
</dbReference>